<evidence type="ECO:0000313" key="2">
    <source>
        <dbReference type="EMBL" id="RWA10031.1"/>
    </source>
</evidence>
<organism evidence="2 3">
    <name type="scientific">Xylaria grammica</name>
    <dbReference type="NCBI Taxonomy" id="363999"/>
    <lineage>
        <taxon>Eukaryota</taxon>
        <taxon>Fungi</taxon>
        <taxon>Dikarya</taxon>
        <taxon>Ascomycota</taxon>
        <taxon>Pezizomycotina</taxon>
        <taxon>Sordariomycetes</taxon>
        <taxon>Xylariomycetidae</taxon>
        <taxon>Xylariales</taxon>
        <taxon>Xylariaceae</taxon>
        <taxon>Xylaria</taxon>
    </lineage>
</organism>
<feature type="compositionally biased region" description="Basic and acidic residues" evidence="1">
    <location>
        <begin position="34"/>
        <end position="46"/>
    </location>
</feature>
<gene>
    <name evidence="2" type="ORF">EKO27_g5087</name>
</gene>
<feature type="compositionally biased region" description="Low complexity" evidence="1">
    <location>
        <begin position="127"/>
        <end position="142"/>
    </location>
</feature>
<comment type="caution">
    <text evidence="2">The sequence shown here is derived from an EMBL/GenBank/DDBJ whole genome shotgun (WGS) entry which is preliminary data.</text>
</comment>
<reference evidence="2 3" key="1">
    <citation type="submission" date="2018-12" db="EMBL/GenBank/DDBJ databases">
        <title>Draft genome sequence of Xylaria grammica IHI A82.</title>
        <authorList>
            <person name="Buettner E."/>
            <person name="Kellner H."/>
        </authorList>
    </citation>
    <scope>NUCLEOTIDE SEQUENCE [LARGE SCALE GENOMIC DNA]</scope>
    <source>
        <strain evidence="2 3">IHI A82</strain>
    </source>
</reference>
<feature type="compositionally biased region" description="Polar residues" evidence="1">
    <location>
        <begin position="421"/>
        <end position="434"/>
    </location>
</feature>
<accession>A0A439D6K3</accession>
<dbReference type="Proteomes" id="UP000286045">
    <property type="component" value="Unassembled WGS sequence"/>
</dbReference>
<dbReference type="AlphaFoldDB" id="A0A439D6K3"/>
<dbReference type="EMBL" id="RYZI01000130">
    <property type="protein sequence ID" value="RWA10031.1"/>
    <property type="molecule type" value="Genomic_DNA"/>
</dbReference>
<evidence type="ECO:0000313" key="3">
    <source>
        <dbReference type="Proteomes" id="UP000286045"/>
    </source>
</evidence>
<feature type="compositionally biased region" description="Polar residues" evidence="1">
    <location>
        <begin position="86"/>
        <end position="96"/>
    </location>
</feature>
<evidence type="ECO:0000256" key="1">
    <source>
        <dbReference type="SAM" id="MobiDB-lite"/>
    </source>
</evidence>
<protein>
    <submittedName>
        <fullName evidence="2">Uncharacterized protein</fullName>
    </submittedName>
</protein>
<feature type="region of interest" description="Disordered" evidence="1">
    <location>
        <begin position="1"/>
        <end position="149"/>
    </location>
</feature>
<feature type="region of interest" description="Disordered" evidence="1">
    <location>
        <begin position="421"/>
        <end position="444"/>
    </location>
</feature>
<proteinExistence type="predicted"/>
<sequence length="566" mass="62511">MRAISLPKVTRSTRTSEGPKSDIPSPLHIIKRTKTVEFRPSEKRETSSGSIDYGPDRPLSVVKKRQNRGPVAETTCKVGDLIPKSNYLSPAQQQPTPRAPLRWFSRHRTSSSGTTRRRYDLQSYVRSSNGSSGSSSGRSPSSEFFDRPFNLEASGSRSSAHMDTSFSSMPTSDDYSDDFHILVPRISVTSEVQMSDNAVSIIWASVEISAQLSRPCTDDMLGSHPDNSFLLSNPLRAGSVSRFGSLYNVQVDVIPAPETTVIEVIQDNKQRGLNLGSTIAMVQRSNELIAHLESELRAASIRCFQVRLRYCHSGFPASTNIAPIDGTMDCRTQLETIATGVVAQHDLEPPLGLSPTDTTKSSLFSLVAAYWGPIRANEIFRQETSGQSIPTVAANNTTFAGSRKTMTTENSFAHQIANDFNPSTTFPRSQVSIQTPPPDQGEDPARKIWTEMRRKTSRGRQLIRTNNAEDLSTKTAQSISARTPTNTGSMIVKSGVDRRREMIRDMALVNKRSIGADSLRSLVPSMMNLDMCGKEAWGDSSSNAFNKENIPPERRKEGRWSLAGWW</sequence>
<name>A0A439D6K3_9PEZI</name>
<keyword evidence="3" id="KW-1185">Reference proteome</keyword>